<evidence type="ECO:0000256" key="3">
    <source>
        <dbReference type="ARBA" id="ARBA00022475"/>
    </source>
</evidence>
<evidence type="ECO:0000256" key="5">
    <source>
        <dbReference type="ARBA" id="ARBA00022989"/>
    </source>
</evidence>
<keyword evidence="6 7" id="KW-0472">Membrane</keyword>
<evidence type="ECO:0000313" key="8">
    <source>
        <dbReference type="EMBL" id="MCP1676304.1"/>
    </source>
</evidence>
<feature type="transmembrane region" description="Helical" evidence="7">
    <location>
        <begin position="6"/>
        <end position="25"/>
    </location>
</feature>
<dbReference type="Pfam" id="PF01891">
    <property type="entry name" value="CbiM"/>
    <property type="match status" value="1"/>
</dbReference>
<proteinExistence type="predicted"/>
<keyword evidence="2" id="KW-0813">Transport</keyword>
<evidence type="ECO:0000256" key="6">
    <source>
        <dbReference type="ARBA" id="ARBA00023136"/>
    </source>
</evidence>
<feature type="transmembrane region" description="Helical" evidence="7">
    <location>
        <begin position="131"/>
        <end position="161"/>
    </location>
</feature>
<dbReference type="RefSeq" id="WP_253481893.1">
    <property type="nucleotide sequence ID" value="NZ_JALJXV010000008.1"/>
</dbReference>
<name>A0AAE3G760_9GAMM</name>
<evidence type="ECO:0000313" key="9">
    <source>
        <dbReference type="Proteomes" id="UP001205843"/>
    </source>
</evidence>
<feature type="transmembrane region" description="Helical" evidence="7">
    <location>
        <begin position="95"/>
        <end position="119"/>
    </location>
</feature>
<sequence length="215" mass="23305">MAPNLIGWVAIVLWAGCLWLALKGAPWHALRSNKLEPVWVCAAGIVAMLWVMGAGVHPGLELHLLGVTALTLMFGWQLALVGASLALIGLSALGLYSWAAVGMNGMLLTVLPVALSHGLGRIAYTLLPRHFFIYVLVLAFFGSMLVIGATITASAILLLALGAYPPAIIVHDYLVMLPLMMFPEGFITGMIMTMLVVYKPHWVRTFDDRDYIHGK</sequence>
<evidence type="ECO:0000256" key="2">
    <source>
        <dbReference type="ARBA" id="ARBA00022448"/>
    </source>
</evidence>
<feature type="transmembrane region" description="Helical" evidence="7">
    <location>
        <begin position="62"/>
        <end position="88"/>
    </location>
</feature>
<feature type="transmembrane region" description="Helical" evidence="7">
    <location>
        <begin position="37"/>
        <end position="56"/>
    </location>
</feature>
<gene>
    <name evidence="8" type="ORF">J2T57_003463</name>
</gene>
<feature type="transmembrane region" description="Helical" evidence="7">
    <location>
        <begin position="173"/>
        <end position="198"/>
    </location>
</feature>
<dbReference type="GO" id="GO:0005886">
    <property type="term" value="C:plasma membrane"/>
    <property type="evidence" value="ECO:0007669"/>
    <property type="project" value="UniProtKB-SubCell"/>
</dbReference>
<dbReference type="AlphaFoldDB" id="A0AAE3G760"/>
<keyword evidence="5 7" id="KW-1133">Transmembrane helix</keyword>
<comment type="subcellular location">
    <subcellularLocation>
        <location evidence="1">Cell membrane</location>
        <topology evidence="1">Multi-pass membrane protein</topology>
    </subcellularLocation>
</comment>
<dbReference type="Proteomes" id="UP001205843">
    <property type="component" value="Unassembled WGS sequence"/>
</dbReference>
<keyword evidence="3" id="KW-1003">Cell membrane</keyword>
<comment type="caution">
    <text evidence="8">The sequence shown here is derived from an EMBL/GenBank/DDBJ whole genome shotgun (WGS) entry which is preliminary data.</text>
</comment>
<evidence type="ECO:0000256" key="1">
    <source>
        <dbReference type="ARBA" id="ARBA00004651"/>
    </source>
</evidence>
<dbReference type="Gene3D" id="1.10.1760.20">
    <property type="match status" value="1"/>
</dbReference>
<organism evidence="8 9">
    <name type="scientific">Natronocella acetinitrilica</name>
    <dbReference type="NCBI Taxonomy" id="414046"/>
    <lineage>
        <taxon>Bacteria</taxon>
        <taxon>Pseudomonadati</taxon>
        <taxon>Pseudomonadota</taxon>
        <taxon>Gammaproteobacteria</taxon>
        <taxon>Chromatiales</taxon>
        <taxon>Ectothiorhodospiraceae</taxon>
        <taxon>Natronocella</taxon>
    </lineage>
</organism>
<reference evidence="8" key="1">
    <citation type="submission" date="2022-03" db="EMBL/GenBank/DDBJ databases">
        <title>Genomic Encyclopedia of Type Strains, Phase III (KMG-III): the genomes of soil and plant-associated and newly described type strains.</title>
        <authorList>
            <person name="Whitman W."/>
        </authorList>
    </citation>
    <scope>NUCLEOTIDE SEQUENCE</scope>
    <source>
        <strain evidence="8">ANL 6-2</strain>
    </source>
</reference>
<dbReference type="InterPro" id="IPR002751">
    <property type="entry name" value="CbiM/NikMN"/>
</dbReference>
<accession>A0AAE3G760</accession>
<dbReference type="GO" id="GO:0000041">
    <property type="term" value="P:transition metal ion transport"/>
    <property type="evidence" value="ECO:0007669"/>
    <property type="project" value="InterPro"/>
</dbReference>
<evidence type="ECO:0000256" key="7">
    <source>
        <dbReference type="SAM" id="Phobius"/>
    </source>
</evidence>
<evidence type="ECO:0000256" key="4">
    <source>
        <dbReference type="ARBA" id="ARBA00022692"/>
    </source>
</evidence>
<keyword evidence="9" id="KW-1185">Reference proteome</keyword>
<protein>
    <submittedName>
        <fullName evidence="8">Membrane protein</fullName>
    </submittedName>
</protein>
<keyword evidence="4 7" id="KW-0812">Transmembrane</keyword>
<dbReference type="EMBL" id="JALJXV010000008">
    <property type="protein sequence ID" value="MCP1676304.1"/>
    <property type="molecule type" value="Genomic_DNA"/>
</dbReference>